<keyword evidence="14 16" id="KW-0472">Membrane</keyword>
<feature type="transmembrane region" description="Helical" evidence="16">
    <location>
        <begin position="78"/>
        <end position="98"/>
    </location>
</feature>
<feature type="transmembrane region" description="Helical" evidence="16">
    <location>
        <begin position="295"/>
        <end position="316"/>
    </location>
</feature>
<keyword evidence="7 16" id="KW-0812">Transmembrane</keyword>
<evidence type="ECO:0000256" key="10">
    <source>
        <dbReference type="ARBA" id="ARBA00022989"/>
    </source>
</evidence>
<feature type="domain" description="NADH:ubiquinone oxidoreductase chain 4 N-terminal" evidence="18">
    <location>
        <begin position="9"/>
        <end position="93"/>
    </location>
</feature>
<dbReference type="GO" id="GO:0031966">
    <property type="term" value="C:mitochondrial membrane"/>
    <property type="evidence" value="ECO:0007669"/>
    <property type="project" value="UniProtKB-SubCell"/>
</dbReference>
<dbReference type="InterPro" id="IPR001750">
    <property type="entry name" value="ND/Mrp_TM"/>
</dbReference>
<evidence type="ECO:0000256" key="9">
    <source>
        <dbReference type="ARBA" id="ARBA00022982"/>
    </source>
</evidence>
<sequence>MFVLFFSGFKLKWELYLWFMMIFSFMMLKNLSVDISGMTEFYFFFDKLSSILILLSFWTSSLMLLSSYKSVKLLNNKVNFFSSCVLMLCFVVVIFFLVKNLILFYFFFEISLIPTLMLILSWGYQPERLQAGMYMMLYTVSASLPLLLCLLLLCYYEGSYNMSIIYLLLINNLGLYWIIGLLLAFLVKLPLYFFHLWLPKAHVEAPISGSMILASVLLKLGGYGIMRFVILFKILGSSFMVMLVVVCLWGGMLTSIICVGQSDMKSLIAYSSIGHMGVMLVGVISGFIVGWEGAILMMLCHGFCSSGLFWVGNLIYEKINSRSLFLCGGMINYNPMMSLLMFLLCICNMGAPPFINLVSEIMLYISMYMYSFFLLFFVLLMVFLGGLYNLIFYGSTPHRQVMSFIKCIGINKSNENLLLLLHIFPPLLFILKNGHYSKNNI</sequence>
<evidence type="ECO:0000259" key="17">
    <source>
        <dbReference type="Pfam" id="PF00361"/>
    </source>
</evidence>
<dbReference type="GO" id="GO:0042773">
    <property type="term" value="P:ATP synthesis coupled electron transport"/>
    <property type="evidence" value="ECO:0007669"/>
    <property type="project" value="InterPro"/>
</dbReference>
<evidence type="ECO:0000256" key="14">
    <source>
        <dbReference type="ARBA" id="ARBA00023136"/>
    </source>
</evidence>
<reference evidence="19" key="1">
    <citation type="submission" date="2017-05" db="EMBL/GenBank/DDBJ databases">
        <title>Determination of the complete mitochondrial DNA sequence of Octopus ocellatus.</title>
        <authorList>
            <person name="Wei C."/>
        </authorList>
    </citation>
    <scope>NUCLEOTIDE SEQUENCE</scope>
    <source>
        <strain evidence="19">NT1</strain>
    </source>
</reference>
<dbReference type="EMBL" id="MF029680">
    <property type="protein sequence ID" value="AWX90670.1"/>
    <property type="molecule type" value="Genomic_DNA"/>
</dbReference>
<comment type="subcellular location">
    <subcellularLocation>
        <location evidence="1 16">Mitochondrion membrane</location>
        <topology evidence="1 16">Multi-pass membrane protein</topology>
    </subcellularLocation>
</comment>
<proteinExistence type="inferred from homology"/>
<keyword evidence="6 16" id="KW-0679">Respiratory chain</keyword>
<evidence type="ECO:0000256" key="2">
    <source>
        <dbReference type="ARBA" id="ARBA00009025"/>
    </source>
</evidence>
<dbReference type="GO" id="GO:0015990">
    <property type="term" value="P:electron transport coupled proton transport"/>
    <property type="evidence" value="ECO:0007669"/>
    <property type="project" value="TreeGrafter"/>
</dbReference>
<feature type="transmembrane region" description="Helical" evidence="16">
    <location>
        <begin position="367"/>
        <end position="393"/>
    </location>
</feature>
<evidence type="ECO:0000256" key="1">
    <source>
        <dbReference type="ARBA" id="ARBA00004225"/>
    </source>
</evidence>
<keyword evidence="11 16" id="KW-0520">NAD</keyword>
<keyword evidence="8" id="KW-1278">Translocase</keyword>
<dbReference type="GO" id="GO:0003954">
    <property type="term" value="F:NADH dehydrogenase activity"/>
    <property type="evidence" value="ECO:0007669"/>
    <property type="project" value="TreeGrafter"/>
</dbReference>
<evidence type="ECO:0000256" key="11">
    <source>
        <dbReference type="ARBA" id="ARBA00023027"/>
    </source>
</evidence>
<evidence type="ECO:0000256" key="6">
    <source>
        <dbReference type="ARBA" id="ARBA00022660"/>
    </source>
</evidence>
<evidence type="ECO:0000256" key="5">
    <source>
        <dbReference type="ARBA" id="ARBA00022448"/>
    </source>
</evidence>
<dbReference type="PRINTS" id="PR01437">
    <property type="entry name" value="NUOXDRDTASE4"/>
</dbReference>
<feature type="transmembrane region" description="Helical" evidence="16">
    <location>
        <begin position="104"/>
        <end position="124"/>
    </location>
</feature>
<dbReference type="InterPro" id="IPR003918">
    <property type="entry name" value="NADH_UbQ_OxRdtase"/>
</dbReference>
<evidence type="ECO:0000313" key="19">
    <source>
        <dbReference type="EMBL" id="AWX90670.1"/>
    </source>
</evidence>
<evidence type="ECO:0000256" key="7">
    <source>
        <dbReference type="ARBA" id="ARBA00022692"/>
    </source>
</evidence>
<evidence type="ECO:0000256" key="15">
    <source>
        <dbReference type="ARBA" id="ARBA00049551"/>
    </source>
</evidence>
<dbReference type="Pfam" id="PF01059">
    <property type="entry name" value="Oxidored_q5_N"/>
    <property type="match status" value="1"/>
</dbReference>
<name>A0A344AYG3_AMPFA</name>
<keyword evidence="10 16" id="KW-1133">Transmembrane helix</keyword>
<accession>A0A344AYG3</accession>
<feature type="transmembrane region" description="Helical" evidence="16">
    <location>
        <begin position="136"/>
        <end position="156"/>
    </location>
</feature>
<feature type="transmembrane region" description="Helical" evidence="16">
    <location>
        <begin position="48"/>
        <end position="66"/>
    </location>
</feature>
<feature type="transmembrane region" description="Helical" evidence="16">
    <location>
        <begin position="337"/>
        <end position="355"/>
    </location>
</feature>
<keyword evidence="13 16" id="KW-0496">Mitochondrion</keyword>
<keyword evidence="12 16" id="KW-0830">Ubiquinone</keyword>
<dbReference type="PANTHER" id="PTHR43507:SF20">
    <property type="entry name" value="NADH-UBIQUINONE OXIDOREDUCTASE CHAIN 4"/>
    <property type="match status" value="1"/>
</dbReference>
<dbReference type="InterPro" id="IPR000260">
    <property type="entry name" value="NADH4_N"/>
</dbReference>
<dbReference type="AlphaFoldDB" id="A0A344AYG3"/>
<comment type="catalytic activity">
    <reaction evidence="15 16">
        <text>a ubiquinone + NADH + 5 H(+)(in) = a ubiquinol + NAD(+) + 4 H(+)(out)</text>
        <dbReference type="Rhea" id="RHEA:29091"/>
        <dbReference type="Rhea" id="RHEA-COMP:9565"/>
        <dbReference type="Rhea" id="RHEA-COMP:9566"/>
        <dbReference type="ChEBI" id="CHEBI:15378"/>
        <dbReference type="ChEBI" id="CHEBI:16389"/>
        <dbReference type="ChEBI" id="CHEBI:17976"/>
        <dbReference type="ChEBI" id="CHEBI:57540"/>
        <dbReference type="ChEBI" id="CHEBI:57945"/>
        <dbReference type="EC" id="7.1.1.2"/>
    </reaction>
</comment>
<evidence type="ECO:0000256" key="8">
    <source>
        <dbReference type="ARBA" id="ARBA00022967"/>
    </source>
</evidence>
<organism evidence="19">
    <name type="scientific">Amphioctopus fangsiao</name>
    <name type="common">Ocellated octopus</name>
    <name type="synonym">Octopus ocellatus</name>
    <dbReference type="NCBI Taxonomy" id="515817"/>
    <lineage>
        <taxon>Eukaryota</taxon>
        <taxon>Metazoa</taxon>
        <taxon>Spiralia</taxon>
        <taxon>Lophotrochozoa</taxon>
        <taxon>Mollusca</taxon>
        <taxon>Cephalopoda</taxon>
        <taxon>Coleoidea</taxon>
        <taxon>Octopodiformes</taxon>
        <taxon>Octopoda</taxon>
        <taxon>Incirrata</taxon>
        <taxon>Octopodidae</taxon>
        <taxon>Amphioctopus</taxon>
    </lineage>
</organism>
<gene>
    <name evidence="19" type="primary">ND4</name>
</gene>
<dbReference type="GO" id="GO:0048039">
    <property type="term" value="F:ubiquinone binding"/>
    <property type="evidence" value="ECO:0007669"/>
    <property type="project" value="TreeGrafter"/>
</dbReference>
<keyword evidence="5 16" id="KW-0813">Transport</keyword>
<evidence type="ECO:0000256" key="3">
    <source>
        <dbReference type="ARBA" id="ARBA00012944"/>
    </source>
</evidence>
<evidence type="ECO:0000256" key="4">
    <source>
        <dbReference type="ARBA" id="ARBA00021006"/>
    </source>
</evidence>
<evidence type="ECO:0000256" key="16">
    <source>
        <dbReference type="RuleBase" id="RU003297"/>
    </source>
</evidence>
<feature type="transmembrane region" description="Helical" evidence="16">
    <location>
        <begin position="12"/>
        <end position="28"/>
    </location>
</feature>
<geneLocation type="mitochondrion" evidence="19"/>
<dbReference type="EC" id="7.1.1.2" evidence="3 16"/>
<feature type="transmembrane region" description="Helical" evidence="16">
    <location>
        <begin position="238"/>
        <end position="260"/>
    </location>
</feature>
<evidence type="ECO:0000256" key="13">
    <source>
        <dbReference type="ARBA" id="ARBA00023128"/>
    </source>
</evidence>
<dbReference type="PANTHER" id="PTHR43507">
    <property type="entry name" value="NADH-UBIQUINONE OXIDOREDUCTASE CHAIN 4"/>
    <property type="match status" value="1"/>
</dbReference>
<dbReference type="Pfam" id="PF00361">
    <property type="entry name" value="Proton_antipo_M"/>
    <property type="match status" value="1"/>
</dbReference>
<protein>
    <recommendedName>
        <fullName evidence="4 16">NADH-ubiquinone oxidoreductase chain 4</fullName>
        <ecNumber evidence="3 16">7.1.1.2</ecNumber>
    </recommendedName>
</protein>
<evidence type="ECO:0000256" key="12">
    <source>
        <dbReference type="ARBA" id="ARBA00023075"/>
    </source>
</evidence>
<keyword evidence="9 16" id="KW-0249">Electron transport</keyword>
<feature type="domain" description="NADH:quinone oxidoreductase/Mrp antiporter transmembrane" evidence="17">
    <location>
        <begin position="99"/>
        <end position="383"/>
    </location>
</feature>
<evidence type="ECO:0000259" key="18">
    <source>
        <dbReference type="Pfam" id="PF01059"/>
    </source>
</evidence>
<dbReference type="GO" id="GO:0008137">
    <property type="term" value="F:NADH dehydrogenase (ubiquinone) activity"/>
    <property type="evidence" value="ECO:0007669"/>
    <property type="project" value="UniProtKB-UniRule"/>
</dbReference>
<comment type="function">
    <text evidence="16">Core subunit of the mitochondrial membrane respiratory chain NADH dehydrogenase (Complex I) which catalyzes electron transfer from NADH through the respiratory chain, using ubiquinone as an electron acceptor. Essential for the catalytic activity and assembly of complex I.</text>
</comment>
<feature type="transmembrane region" description="Helical" evidence="16">
    <location>
        <begin position="267"/>
        <end position="289"/>
    </location>
</feature>
<comment type="similarity">
    <text evidence="2 16">Belongs to the complex I subunit 4 family.</text>
</comment>